<sequence>MKKLLTIMLISVLPALGFSASDIDQQSQASSNNIQRQLQQRGNLIPPPNRDNSQVQNFGRFNSNQNQRDNTAPATNENNSQTQNSQRNDPRMQRQQMRNPGMRQGFNPNASVVTPEERLNGRSETTDQGARASISRPQPQVHKDVPMNSETQSKNSVRKIQSRNQAMATNDRAVDNNIQSRR</sequence>
<evidence type="ECO:0008006" key="5">
    <source>
        <dbReference type="Google" id="ProtNLM"/>
    </source>
</evidence>
<evidence type="ECO:0000256" key="1">
    <source>
        <dbReference type="SAM" id="MobiDB-lite"/>
    </source>
</evidence>
<feature type="compositionally biased region" description="Low complexity" evidence="1">
    <location>
        <begin position="75"/>
        <end position="87"/>
    </location>
</feature>
<reference evidence="4" key="1">
    <citation type="journal article" date="2019" name="Int. J. Syst. Evol. Microbiol.">
        <title>The Global Catalogue of Microorganisms (GCM) 10K type strain sequencing project: providing services to taxonomists for standard genome sequencing and annotation.</title>
        <authorList>
            <consortium name="The Broad Institute Genomics Platform"/>
            <consortium name="The Broad Institute Genome Sequencing Center for Infectious Disease"/>
            <person name="Wu L."/>
            <person name="Ma J."/>
        </authorList>
    </citation>
    <scope>NUCLEOTIDE SEQUENCE [LARGE SCALE GENOMIC DNA]</scope>
    <source>
        <strain evidence="4">CGMCC 1.13718</strain>
    </source>
</reference>
<evidence type="ECO:0000313" key="3">
    <source>
        <dbReference type="EMBL" id="MFC4891634.1"/>
    </source>
</evidence>
<feature type="compositionally biased region" description="Polar residues" evidence="1">
    <location>
        <begin position="50"/>
        <end position="74"/>
    </location>
</feature>
<gene>
    <name evidence="3" type="ORF">ACFPDQ_01050</name>
</gene>
<feature type="region of interest" description="Disordered" evidence="1">
    <location>
        <begin position="41"/>
        <end position="182"/>
    </location>
</feature>
<organism evidence="3 4">
    <name type="scientific">Pseudofrancisella aestuarii</name>
    <dbReference type="NCBI Taxonomy" id="2670347"/>
    <lineage>
        <taxon>Bacteria</taxon>
        <taxon>Pseudomonadati</taxon>
        <taxon>Pseudomonadota</taxon>
        <taxon>Gammaproteobacteria</taxon>
        <taxon>Thiotrichales</taxon>
        <taxon>Francisellaceae</taxon>
        <taxon>Pseudofrancisella</taxon>
    </lineage>
</organism>
<dbReference type="RefSeq" id="WP_119330630.1">
    <property type="nucleotide sequence ID" value="NZ_JBHSJH010000001.1"/>
</dbReference>
<dbReference type="Proteomes" id="UP001595926">
    <property type="component" value="Unassembled WGS sequence"/>
</dbReference>
<accession>A0ABV9T926</accession>
<keyword evidence="2" id="KW-0732">Signal</keyword>
<keyword evidence="4" id="KW-1185">Reference proteome</keyword>
<name>A0ABV9T926_9GAMM</name>
<feature type="signal peptide" evidence="2">
    <location>
        <begin position="1"/>
        <end position="20"/>
    </location>
</feature>
<proteinExistence type="predicted"/>
<dbReference type="EMBL" id="JBHSJH010000001">
    <property type="protein sequence ID" value="MFC4891634.1"/>
    <property type="molecule type" value="Genomic_DNA"/>
</dbReference>
<evidence type="ECO:0000313" key="4">
    <source>
        <dbReference type="Proteomes" id="UP001595926"/>
    </source>
</evidence>
<protein>
    <recommendedName>
        <fullName evidence="5">DUF2756 domain-containing protein</fullName>
    </recommendedName>
</protein>
<feature type="compositionally biased region" description="Basic and acidic residues" evidence="1">
    <location>
        <begin position="115"/>
        <end position="125"/>
    </location>
</feature>
<comment type="caution">
    <text evidence="3">The sequence shown here is derived from an EMBL/GenBank/DDBJ whole genome shotgun (WGS) entry which is preliminary data.</text>
</comment>
<feature type="chain" id="PRO_5045927817" description="DUF2756 domain-containing protein" evidence="2">
    <location>
        <begin position="21"/>
        <end position="182"/>
    </location>
</feature>
<evidence type="ECO:0000256" key="2">
    <source>
        <dbReference type="SAM" id="SignalP"/>
    </source>
</evidence>